<dbReference type="GO" id="GO:0005666">
    <property type="term" value="C:RNA polymerase III complex"/>
    <property type="evidence" value="ECO:0007669"/>
    <property type="project" value="TreeGrafter"/>
</dbReference>
<dbReference type="PANTHER" id="PTHR12069:SF0">
    <property type="entry name" value="DNA-DIRECTED RNA POLYMERASE III SUBUNIT RPC5"/>
    <property type="match status" value="1"/>
</dbReference>
<dbReference type="EMBL" id="HE575324">
    <property type="protein sequence ID" value="CCC94942.1"/>
    <property type="molecule type" value="Genomic_DNA"/>
</dbReference>
<dbReference type="InterPro" id="IPR006886">
    <property type="entry name" value="RNA_pol_III_Rpc5"/>
</dbReference>
<name>G0UZX3_TRYCI</name>
<evidence type="ECO:0000313" key="1">
    <source>
        <dbReference type="EMBL" id="CCC94942.1"/>
    </source>
</evidence>
<sequence length="695" mass="76640">MVCVDDGLTHEEDDEVIGTYNVYASSFVQQQQQLHIFQFPLRSKARPYEANEVRLFATGGSTAVDEGMTPCSPMKPPGVRQENSGTTGVIHPSSRLTMHCHIDTFGSSSFAELQQNQHADGNTGYKAGEKRYAYSYALQSHPFLPRCDYMVGTIIDGALHITPVTSIQQFTPIVKPLNGSSVHRVSSDFVSVPVMPIVPGLALSDRVTRELLRQRSVMLNNDADSAKELQFFPIQSVESMAMRRRLWAHTAASFGAGEPGELVVTGRAEGHNQHVRHGSYVDSAAEDCFFPPELLVSGGITGGEDAASDDRMLRRYANRRTVAYQVNLYLRRCQVLTLEKLRELVVPFEKASSSTSLASQPKTEGTVPDKQLISALRNGAVWMHGVWVSKVSPNLRGNAAALREVILLLFYESPDGALSRSRLNALVSSNALKRTVKEILEGISTLNSEEKDPSRRVWRLRLVPADPAARAALVEASLTAFGHEVAFQRQQYEKLSSSIMGHLDAVNAGRLVTRLLFTMRPEDAGSEATSGSANSPAAANFNENDLAPIVSFIRKLFLEHGVLNKQRAKEMVLKGRQQHYPEATNAMLSAALQQCVQPFTGATWVLKTLGEPLVDEHRPLILETALELVNFEIRAFNALLTQKRQRKSDTDGTSVELGAVAKDDMQKIVSRVLAEVADYKAHERLWHLKSGNVIN</sequence>
<protein>
    <recommendedName>
        <fullName evidence="2">DNA-directed RNA polymerase III subunit RPC5</fullName>
    </recommendedName>
</protein>
<organism evidence="1">
    <name type="scientific">Trypanosoma congolense (strain IL3000)</name>
    <dbReference type="NCBI Taxonomy" id="1068625"/>
    <lineage>
        <taxon>Eukaryota</taxon>
        <taxon>Discoba</taxon>
        <taxon>Euglenozoa</taxon>
        <taxon>Kinetoplastea</taxon>
        <taxon>Metakinetoplastina</taxon>
        <taxon>Trypanosomatida</taxon>
        <taxon>Trypanosomatidae</taxon>
        <taxon>Trypanosoma</taxon>
        <taxon>Nannomonas</taxon>
    </lineage>
</organism>
<proteinExistence type="predicted"/>
<reference evidence="1" key="1">
    <citation type="journal article" date="2012" name="Proc. Natl. Acad. Sci. U.S.A.">
        <title>Antigenic diversity is generated by distinct evolutionary mechanisms in African trypanosome species.</title>
        <authorList>
            <person name="Jackson A.P."/>
            <person name="Berry A."/>
            <person name="Aslett M."/>
            <person name="Allison H.C."/>
            <person name="Burton P."/>
            <person name="Vavrova-Anderson J."/>
            <person name="Brown R."/>
            <person name="Browne H."/>
            <person name="Corton N."/>
            <person name="Hauser H."/>
            <person name="Gamble J."/>
            <person name="Gilderthorp R."/>
            <person name="Marcello L."/>
            <person name="McQuillan J."/>
            <person name="Otto T.D."/>
            <person name="Quail M.A."/>
            <person name="Sanders M.J."/>
            <person name="van Tonder A."/>
            <person name="Ginger M.L."/>
            <person name="Field M.C."/>
            <person name="Barry J.D."/>
            <person name="Hertz-Fowler C."/>
            <person name="Berriman M."/>
        </authorList>
    </citation>
    <scope>NUCLEOTIDE SEQUENCE</scope>
    <source>
        <strain evidence="1">IL3000</strain>
    </source>
</reference>
<accession>G0UZX3</accession>
<dbReference type="Pfam" id="PF04801">
    <property type="entry name" value="RPC5"/>
    <property type="match status" value="1"/>
</dbReference>
<gene>
    <name evidence="1" type="ORF">TCIL3000_11_3420</name>
</gene>
<dbReference type="VEuPathDB" id="TriTrypDB:TcIL3000.11.3420"/>
<dbReference type="GO" id="GO:0042797">
    <property type="term" value="P:tRNA transcription by RNA polymerase III"/>
    <property type="evidence" value="ECO:0007669"/>
    <property type="project" value="TreeGrafter"/>
</dbReference>
<evidence type="ECO:0008006" key="2">
    <source>
        <dbReference type="Google" id="ProtNLM"/>
    </source>
</evidence>
<dbReference type="AlphaFoldDB" id="G0UZX3"/>
<dbReference type="PANTHER" id="PTHR12069">
    <property type="entry name" value="DNA-DIRECTED RNA POLYMERASES III 80 KDA POLYPEPTIDE RNA POLYMERASE III SUBUNIT 5"/>
    <property type="match status" value="1"/>
</dbReference>